<comment type="catalytic activity">
    <reaction evidence="9">
        <text>ATP + H2O = ADP + phosphate + H(+)</text>
        <dbReference type="Rhea" id="RHEA:13065"/>
        <dbReference type="ChEBI" id="CHEBI:15377"/>
        <dbReference type="ChEBI" id="CHEBI:15378"/>
        <dbReference type="ChEBI" id="CHEBI:30616"/>
        <dbReference type="ChEBI" id="CHEBI:43474"/>
        <dbReference type="ChEBI" id="CHEBI:456216"/>
    </reaction>
</comment>
<comment type="similarity">
    <text evidence="2">Belongs to the CbbQ/NirQ/NorQ/GpvN family.</text>
</comment>
<feature type="domain" description="AAA+ ATPase" evidence="11">
    <location>
        <begin position="91"/>
        <end position="259"/>
    </location>
</feature>
<feature type="region of interest" description="Disordered" evidence="10">
    <location>
        <begin position="1"/>
        <end position="71"/>
    </location>
</feature>
<dbReference type="STRING" id="29540.C481_07006"/>
<dbReference type="eggNOG" id="arCOG00441">
    <property type="taxonomic scope" value="Archaea"/>
</dbReference>
<dbReference type="RefSeq" id="WP_006108430.1">
    <property type="nucleotide sequence ID" value="NZ_AOIO01000021.1"/>
</dbReference>
<organism evidence="12 13">
    <name type="scientific">Natrialba asiatica (strain ATCC 700177 / DSM 12278 / JCM 9576 / FERM P-10747 / NBRC 102637 / 172P1)</name>
    <dbReference type="NCBI Taxonomy" id="29540"/>
    <lineage>
        <taxon>Archaea</taxon>
        <taxon>Methanobacteriati</taxon>
        <taxon>Methanobacteriota</taxon>
        <taxon>Stenosarchaea group</taxon>
        <taxon>Halobacteria</taxon>
        <taxon>Halobacteriales</taxon>
        <taxon>Natrialbaceae</taxon>
        <taxon>Natrialba</taxon>
    </lineage>
</organism>
<proteinExistence type="inferred from homology"/>
<evidence type="ECO:0000256" key="4">
    <source>
        <dbReference type="ARBA" id="ARBA00022741"/>
    </source>
</evidence>
<comment type="subcellular location">
    <subcellularLocation>
        <location evidence="1">Cytoplasm</location>
    </subcellularLocation>
    <subcellularLocation>
        <location evidence="8">Gas vesicle</location>
    </subcellularLocation>
</comment>
<dbReference type="GO" id="GO:0000027">
    <property type="term" value="P:ribosomal large subunit assembly"/>
    <property type="evidence" value="ECO:0007669"/>
    <property type="project" value="TreeGrafter"/>
</dbReference>
<evidence type="ECO:0000256" key="2">
    <source>
        <dbReference type="ARBA" id="ARBA00009417"/>
    </source>
</evidence>
<dbReference type="Gene3D" id="3.40.50.300">
    <property type="entry name" value="P-loop containing nucleotide triphosphate hydrolases"/>
    <property type="match status" value="1"/>
</dbReference>
<dbReference type="InterPro" id="IPR011704">
    <property type="entry name" value="ATPase_dyneun-rel_AAA"/>
</dbReference>
<dbReference type="InterPro" id="IPR013462">
    <property type="entry name" value="Gas-vesicle_GvpN"/>
</dbReference>
<dbReference type="InterPro" id="IPR003593">
    <property type="entry name" value="AAA+_ATPase"/>
</dbReference>
<accession>M0AWP9</accession>
<feature type="region of interest" description="Disordered" evidence="10">
    <location>
        <begin position="274"/>
        <end position="298"/>
    </location>
</feature>
<evidence type="ECO:0000256" key="6">
    <source>
        <dbReference type="ARBA" id="ARBA00022840"/>
    </source>
</evidence>
<keyword evidence="7" id="KW-0304">Gas vesicle</keyword>
<dbReference type="PATRIC" id="fig|29540.5.peg.1422"/>
<dbReference type="OrthoDB" id="45425at2157"/>
<evidence type="ECO:0000256" key="5">
    <source>
        <dbReference type="ARBA" id="ARBA00022801"/>
    </source>
</evidence>
<dbReference type="NCBIfam" id="TIGR02640">
    <property type="entry name" value="gas_vesic_GvpN"/>
    <property type="match status" value="1"/>
</dbReference>
<evidence type="ECO:0000256" key="1">
    <source>
        <dbReference type="ARBA" id="ARBA00004496"/>
    </source>
</evidence>
<keyword evidence="3" id="KW-0963">Cytoplasm</keyword>
<name>M0AWP9_NATA1</name>
<comment type="caution">
    <text evidence="12">The sequence shown here is derived from an EMBL/GenBank/DDBJ whole genome shotgun (WGS) entry which is preliminary data.</text>
</comment>
<reference evidence="12 13" key="1">
    <citation type="journal article" date="2014" name="PLoS Genet.">
        <title>Phylogenetically driven sequencing of extremely halophilic archaea reveals strategies for static and dynamic osmo-response.</title>
        <authorList>
            <person name="Becker E.A."/>
            <person name="Seitzer P.M."/>
            <person name="Tritt A."/>
            <person name="Larsen D."/>
            <person name="Krusor M."/>
            <person name="Yao A.I."/>
            <person name="Wu D."/>
            <person name="Madern D."/>
            <person name="Eisen J.A."/>
            <person name="Darling A.E."/>
            <person name="Facciotti M.T."/>
        </authorList>
    </citation>
    <scope>NUCLEOTIDE SEQUENCE [LARGE SCALE GENOMIC DNA]</scope>
    <source>
        <strain evidence="12 13">DSM 12278</strain>
    </source>
</reference>
<gene>
    <name evidence="12" type="ORF">C481_07006</name>
</gene>
<dbReference type="SUPFAM" id="SSF52540">
    <property type="entry name" value="P-loop containing nucleoside triphosphate hydrolases"/>
    <property type="match status" value="1"/>
</dbReference>
<dbReference type="Proteomes" id="UP000011554">
    <property type="component" value="Unassembled WGS sequence"/>
</dbReference>
<keyword evidence="5" id="KW-0378">Hydrolase</keyword>
<dbReference type="InterPro" id="IPR027417">
    <property type="entry name" value="P-loop_NTPase"/>
</dbReference>
<dbReference type="GO" id="GO:0005737">
    <property type="term" value="C:cytoplasm"/>
    <property type="evidence" value="ECO:0007669"/>
    <property type="project" value="UniProtKB-SubCell"/>
</dbReference>
<evidence type="ECO:0000259" key="11">
    <source>
        <dbReference type="SMART" id="SM00382"/>
    </source>
</evidence>
<evidence type="ECO:0000313" key="13">
    <source>
        <dbReference type="Proteomes" id="UP000011554"/>
    </source>
</evidence>
<dbReference type="PANTHER" id="PTHR48103:SF2">
    <property type="entry name" value="MIDASIN"/>
    <property type="match status" value="1"/>
</dbReference>
<dbReference type="Pfam" id="PF07728">
    <property type="entry name" value="AAA_5"/>
    <property type="match status" value="1"/>
</dbReference>
<dbReference type="EMBL" id="AOIO01000021">
    <property type="protein sequence ID" value="ELZ02398.1"/>
    <property type="molecule type" value="Genomic_DNA"/>
</dbReference>
<protein>
    <submittedName>
        <fullName evidence="12">Gas vesicle protein GvpN</fullName>
    </submittedName>
</protein>
<dbReference type="GO" id="GO:0005524">
    <property type="term" value="F:ATP binding"/>
    <property type="evidence" value="ECO:0007669"/>
    <property type="project" value="UniProtKB-KW"/>
</dbReference>
<keyword evidence="13" id="KW-1185">Reference proteome</keyword>
<evidence type="ECO:0000256" key="3">
    <source>
        <dbReference type="ARBA" id="ARBA00022490"/>
    </source>
</evidence>
<evidence type="ECO:0000313" key="12">
    <source>
        <dbReference type="EMBL" id="ELZ02398.1"/>
    </source>
</evidence>
<dbReference type="GO" id="GO:0031411">
    <property type="term" value="C:gas vesicle"/>
    <property type="evidence" value="ECO:0007669"/>
    <property type="project" value="UniProtKB-SubCell"/>
</dbReference>
<dbReference type="SMART" id="SM00382">
    <property type="entry name" value="AAA"/>
    <property type="match status" value="1"/>
</dbReference>
<dbReference type="GO" id="GO:0031412">
    <property type="term" value="P:gas vesicle organization"/>
    <property type="evidence" value="ECO:0007669"/>
    <property type="project" value="InterPro"/>
</dbReference>
<evidence type="ECO:0000256" key="10">
    <source>
        <dbReference type="SAM" id="MobiDB-lite"/>
    </source>
</evidence>
<keyword evidence="6" id="KW-0067">ATP-binding</keyword>
<dbReference type="GO" id="GO:0016887">
    <property type="term" value="F:ATP hydrolysis activity"/>
    <property type="evidence" value="ECO:0007669"/>
    <property type="project" value="InterPro"/>
</dbReference>
<evidence type="ECO:0000256" key="7">
    <source>
        <dbReference type="ARBA" id="ARBA00022987"/>
    </source>
</evidence>
<evidence type="ECO:0000256" key="8">
    <source>
        <dbReference type="ARBA" id="ARBA00035108"/>
    </source>
</evidence>
<evidence type="ECO:0000256" key="9">
    <source>
        <dbReference type="ARBA" id="ARBA00049360"/>
    </source>
</evidence>
<dbReference type="PANTHER" id="PTHR48103">
    <property type="entry name" value="MIDASIN-RELATED"/>
    <property type="match status" value="1"/>
</dbReference>
<keyword evidence="4" id="KW-0547">Nucleotide-binding</keyword>
<dbReference type="AlphaFoldDB" id="M0AWP9"/>
<sequence>MAEDTSRKRKVRGRKIRGDREQKKRRRARKELARNASRNGNHDEAGTSATNASTGDEGGHLESPEAVAPEPFVETDAVESLRERITGWLAADQPVHLIGPTGCGKTALALSAAAARGRPVVHINGDEAVDTATLVGTYAGGERYEERDEFVSGVSKKTQIVRDRWVDNPLSAAVREGATLVYNEFSRSDPAAHNVLLSVFEEGVLERPGKRGRDRTIDVHPEFRAILTSNDAEYAGVHRQQDALLDRVVGVHVGHYDAETEREIVRTHVDVDVDVDTRDGDSDDGKSKRAAGNDERGALDPEAIGAVVETTRTLREELPFVVGTRAAITAAKGIAVFGSQAGAESAQQQTDGGQATLDDELLADVFTDVLGSKLAGTEIDDVQALRERITDTL</sequence>
<dbReference type="GO" id="GO:0030687">
    <property type="term" value="C:preribosome, large subunit precursor"/>
    <property type="evidence" value="ECO:0007669"/>
    <property type="project" value="TreeGrafter"/>
</dbReference>